<reference evidence="1 3" key="1">
    <citation type="submission" date="2019-04" db="EMBL/GenBank/DDBJ databases">
        <title>Complete genome sequence of Agrobacterium larrymoorei CFBP5473.</title>
        <authorList>
            <person name="Haryono M."/>
            <person name="Chou L."/>
            <person name="Lin Y.-C."/>
            <person name="Lai E.-M."/>
            <person name="Kuo C.-H."/>
        </authorList>
    </citation>
    <scope>NUCLEOTIDE SEQUENCE [LARGE SCALE GENOMIC DNA]</scope>
    <source>
        <strain evidence="1 3">CFBP5473</strain>
        <plasmid evidence="3">palcfbp5473</plasmid>
        <plasmid evidence="1">pAlCFBP5473</plasmid>
    </source>
</reference>
<sequence>MDKYTIETNTKGSRGKAIAVVEWRNNRDLFLEISLNDVTHSTLDLDCFSAFQLLRQKFFHEVIFCCNGARRNFVQSGMMQQSGGFYGYLVKRGERSNPDETAFIFDYCSPEFVVSVEDQNIFKDEWFRSLS</sequence>
<dbReference type="RefSeq" id="WP_037171666.1">
    <property type="nucleotide sequence ID" value="NZ_CP039693.1"/>
</dbReference>
<dbReference type="OrthoDB" id="775526at2"/>
<gene>
    <name evidence="1" type="ORF">CFBP5473_21240</name>
    <name evidence="2" type="ORF">J5285_25380</name>
</gene>
<dbReference type="AlphaFoldDB" id="A0A4D7DSW3"/>
<proteinExistence type="predicted"/>
<dbReference type="EMBL" id="CP072170">
    <property type="protein sequence ID" value="QYA10531.1"/>
    <property type="molecule type" value="Genomic_DNA"/>
</dbReference>
<evidence type="ECO:0000313" key="3">
    <source>
        <dbReference type="Proteomes" id="UP000298545"/>
    </source>
</evidence>
<evidence type="ECO:0000313" key="1">
    <source>
        <dbReference type="EMBL" id="QCJ00536.1"/>
    </source>
</evidence>
<evidence type="ECO:0000313" key="2">
    <source>
        <dbReference type="EMBL" id="QYA10531.1"/>
    </source>
</evidence>
<accession>A0A4D7DSW3</accession>
<geneLocation type="plasmid" evidence="2 4">
    <name>unnamed1</name>
</geneLocation>
<dbReference type="KEGG" id="alf:CFBP5473_21240"/>
<reference evidence="2 4" key="2">
    <citation type="submission" date="2021-03" db="EMBL/GenBank/DDBJ databases">
        <title>Rapid diversification of plasmids in a genus of pathogenic and nitrogen fixing bacteria.</title>
        <authorList>
            <person name="Weisberg A.J."/>
            <person name="Miller M."/>
            <person name="Ream W."/>
            <person name="Grunwald N.J."/>
            <person name="Chang J.H."/>
        </authorList>
    </citation>
    <scope>NUCLEOTIDE SEQUENCE [LARGE SCALE GENOMIC DNA]</scope>
    <source>
        <strain evidence="2 4">AF3.44</strain>
        <plasmid evidence="2 4">unnamed1</plasmid>
    </source>
</reference>
<evidence type="ECO:0000313" key="4">
    <source>
        <dbReference type="Proteomes" id="UP000826513"/>
    </source>
</evidence>
<protein>
    <submittedName>
        <fullName evidence="1">Uncharacterized protein</fullName>
    </submittedName>
</protein>
<keyword evidence="1" id="KW-0614">Plasmid</keyword>
<dbReference type="EMBL" id="CP039693">
    <property type="protein sequence ID" value="QCJ00536.1"/>
    <property type="molecule type" value="Genomic_DNA"/>
</dbReference>
<geneLocation type="plasmid" evidence="3">
    <name>palcfbp5473</name>
</geneLocation>
<keyword evidence="4" id="KW-1185">Reference proteome</keyword>
<name>A0A4D7DSW3_9HYPH</name>
<dbReference type="Proteomes" id="UP000826513">
    <property type="component" value="Plasmid unnamed1"/>
</dbReference>
<dbReference type="STRING" id="1367849.GCA_000518585_04331"/>
<organism evidence="1 3">
    <name type="scientific">Agrobacterium larrymoorei</name>
    <dbReference type="NCBI Taxonomy" id="160699"/>
    <lineage>
        <taxon>Bacteria</taxon>
        <taxon>Pseudomonadati</taxon>
        <taxon>Pseudomonadota</taxon>
        <taxon>Alphaproteobacteria</taxon>
        <taxon>Hyphomicrobiales</taxon>
        <taxon>Rhizobiaceae</taxon>
        <taxon>Rhizobium/Agrobacterium group</taxon>
        <taxon>Agrobacterium</taxon>
    </lineage>
</organism>
<geneLocation type="plasmid" evidence="1">
    <name>pAlCFBP5473</name>
</geneLocation>
<dbReference type="Proteomes" id="UP000298545">
    <property type="component" value="Plasmid pAlCFBP5473"/>
</dbReference>